<comment type="similarity">
    <text evidence="1">Belongs to the UPF0065 (bug) family.</text>
</comment>
<sequence length="323" mass="33149">MQRRSLLLAALAAAAPRAQAADAPAASWPVQPVKLMVGFPGGSSPDLTARALAEPLAAALGQPVIVENKPGAGGNIAAAQVARAADGHTLGIAINGNLTTAPLLYRKLAYNPAKDLAPISLLTTAPAVLVAPAGLPGGKEFLQKARQEGERWNYGSVGAGSIAHLGVELIKARLPGFNPLHVPYNGQPAVITALIGGQIQMGLMAPGVAMPHVAEGRLRAIGLTTASRSPLAPGVPALAELGVPDYDLQVWNALIAPAGLPAAARQKLAQAVAAVMQAQPLRQRLLALGWQPVGSSPEELRQHIGKEAEALGQIVRTLGLRLD</sequence>
<name>A0AAW6RLQ4_9BURK</name>
<evidence type="ECO:0000313" key="3">
    <source>
        <dbReference type="EMBL" id="MDG9700475.1"/>
    </source>
</evidence>
<evidence type="ECO:0000256" key="2">
    <source>
        <dbReference type="SAM" id="SignalP"/>
    </source>
</evidence>
<dbReference type="PANTHER" id="PTHR42928:SF5">
    <property type="entry name" value="BLR1237 PROTEIN"/>
    <property type="match status" value="1"/>
</dbReference>
<dbReference type="AlphaFoldDB" id="A0AAW6RLQ4"/>
<dbReference type="InterPro" id="IPR042100">
    <property type="entry name" value="Bug_dom1"/>
</dbReference>
<keyword evidence="4" id="KW-1185">Reference proteome</keyword>
<gene>
    <name evidence="3" type="ORF">QB898_12280</name>
</gene>
<comment type="caution">
    <text evidence="3">The sequence shown here is derived from an EMBL/GenBank/DDBJ whole genome shotgun (WGS) entry which is preliminary data.</text>
</comment>
<dbReference type="PIRSF" id="PIRSF017082">
    <property type="entry name" value="YflP"/>
    <property type="match status" value="1"/>
</dbReference>
<dbReference type="Pfam" id="PF03401">
    <property type="entry name" value="TctC"/>
    <property type="match status" value="1"/>
</dbReference>
<keyword evidence="2" id="KW-0732">Signal</keyword>
<dbReference type="Proteomes" id="UP001237156">
    <property type="component" value="Unassembled WGS sequence"/>
</dbReference>
<reference evidence="3 4" key="1">
    <citation type="submission" date="2023-04" db="EMBL/GenBank/DDBJ databases">
        <title>Ottowia paracancer sp. nov., isolated from human stomach.</title>
        <authorList>
            <person name="Song Y."/>
        </authorList>
    </citation>
    <scope>NUCLEOTIDE SEQUENCE [LARGE SCALE GENOMIC DNA]</scope>
    <source>
        <strain evidence="3 4">10c7w1</strain>
    </source>
</reference>
<evidence type="ECO:0000313" key="4">
    <source>
        <dbReference type="Proteomes" id="UP001237156"/>
    </source>
</evidence>
<organism evidence="3 4">
    <name type="scientific">Ottowia cancrivicina</name>
    <dbReference type="NCBI Taxonomy" id="3040346"/>
    <lineage>
        <taxon>Bacteria</taxon>
        <taxon>Pseudomonadati</taxon>
        <taxon>Pseudomonadota</taxon>
        <taxon>Betaproteobacteria</taxon>
        <taxon>Burkholderiales</taxon>
        <taxon>Comamonadaceae</taxon>
        <taxon>Ottowia</taxon>
    </lineage>
</organism>
<dbReference type="SUPFAM" id="SSF53850">
    <property type="entry name" value="Periplasmic binding protein-like II"/>
    <property type="match status" value="1"/>
</dbReference>
<evidence type="ECO:0000256" key="1">
    <source>
        <dbReference type="ARBA" id="ARBA00006987"/>
    </source>
</evidence>
<feature type="signal peptide" evidence="2">
    <location>
        <begin position="1"/>
        <end position="20"/>
    </location>
</feature>
<accession>A0AAW6RLQ4</accession>
<dbReference type="Gene3D" id="3.40.190.10">
    <property type="entry name" value="Periplasmic binding protein-like II"/>
    <property type="match status" value="1"/>
</dbReference>
<dbReference type="EMBL" id="JARVII010000037">
    <property type="protein sequence ID" value="MDG9700475.1"/>
    <property type="molecule type" value="Genomic_DNA"/>
</dbReference>
<proteinExistence type="inferred from homology"/>
<dbReference type="Gene3D" id="3.40.190.150">
    <property type="entry name" value="Bordetella uptake gene, domain 1"/>
    <property type="match status" value="1"/>
</dbReference>
<dbReference type="PANTHER" id="PTHR42928">
    <property type="entry name" value="TRICARBOXYLATE-BINDING PROTEIN"/>
    <property type="match status" value="1"/>
</dbReference>
<protein>
    <submittedName>
        <fullName evidence="3">Tripartite tricarboxylate transporter substrate-binding protein</fullName>
    </submittedName>
</protein>
<feature type="chain" id="PRO_5043577431" evidence="2">
    <location>
        <begin position="21"/>
        <end position="323"/>
    </location>
</feature>
<dbReference type="InterPro" id="IPR005064">
    <property type="entry name" value="BUG"/>
</dbReference>